<feature type="active site" description="Tele-AMP-histidine intermediate" evidence="1">
    <location>
        <position position="132"/>
    </location>
</feature>
<evidence type="ECO:0000313" key="5">
    <source>
        <dbReference type="EMBL" id="SJK86019.1"/>
    </source>
</evidence>
<evidence type="ECO:0000256" key="2">
    <source>
        <dbReference type="PIRSR" id="PIRSR601310-3"/>
    </source>
</evidence>
<dbReference type="InterPro" id="IPR019808">
    <property type="entry name" value="Histidine_triad_CS"/>
</dbReference>
<protein>
    <submittedName>
        <fullName evidence="5">Hit-like protein involved in cell-cycle regulation</fullName>
    </submittedName>
</protein>
<evidence type="ECO:0000313" key="6">
    <source>
        <dbReference type="Proteomes" id="UP000002899"/>
    </source>
</evidence>
<reference evidence="5 6" key="2">
    <citation type="journal article" date="2013" name="PLoS ONE">
        <title>Whole genome mapping and re-organization of the nuclear and mitochondrial genomes of Babesia microti isolates.</title>
        <authorList>
            <person name="Cornillot E."/>
            <person name="Dassouli A."/>
            <person name="Garg A."/>
            <person name="Pachikara N."/>
            <person name="Randazzo S."/>
            <person name="Depoix D."/>
            <person name="Carcy B."/>
            <person name="Delbecq S."/>
            <person name="Frutos R."/>
            <person name="Silva J.C."/>
            <person name="Sutton R."/>
            <person name="Krause P.J."/>
            <person name="Mamoun C.B."/>
        </authorList>
    </citation>
    <scope>NUCLEOTIDE SEQUENCE [LARGE SCALE GENOMIC DNA]</scope>
    <source>
        <strain evidence="5 6">RI</strain>
    </source>
</reference>
<reference evidence="5 6" key="1">
    <citation type="journal article" date="2012" name="Nucleic Acids Res.">
        <title>Sequencing of the smallest Apicomplexan genome from the human pathogen Babesia microti.</title>
        <authorList>
            <person name="Cornillot E."/>
            <person name="Hadj-Kaddour K."/>
            <person name="Dassouli A."/>
            <person name="Noel B."/>
            <person name="Ranwez V."/>
            <person name="Vacherie B."/>
            <person name="Augagneur Y."/>
            <person name="Bres V."/>
            <person name="Duclos A."/>
            <person name="Randazzo S."/>
            <person name="Carcy B."/>
            <person name="Debierre-Grockiego F."/>
            <person name="Delbecq S."/>
            <person name="Moubri-Menage K."/>
            <person name="Shams-Eldin H."/>
            <person name="Usmani-Brown S."/>
            <person name="Bringaud F."/>
            <person name="Wincker P."/>
            <person name="Vivares C.P."/>
            <person name="Schwarz R.T."/>
            <person name="Schetters T.P."/>
            <person name="Krause P.J."/>
            <person name="Gorenflot A."/>
            <person name="Berry V."/>
            <person name="Barbe V."/>
            <person name="Ben Mamoun C."/>
        </authorList>
    </citation>
    <scope>NUCLEOTIDE SEQUENCE [LARGE SCALE GENOMIC DNA]</scope>
    <source>
        <strain evidence="5 6">RI</strain>
    </source>
</reference>
<accession>A0A1R4AAI3</accession>
<evidence type="ECO:0000259" key="4">
    <source>
        <dbReference type="PROSITE" id="PS51084"/>
    </source>
</evidence>
<dbReference type="OrthoDB" id="364549at2759"/>
<dbReference type="FunFam" id="3.30.428.10:FF:000005">
    <property type="entry name" value="Histidine triad nucleotide-binding protein 1"/>
    <property type="match status" value="1"/>
</dbReference>
<dbReference type="InterPro" id="IPR001310">
    <property type="entry name" value="Histidine_triad_HIT"/>
</dbReference>
<dbReference type="CDD" id="cd01276">
    <property type="entry name" value="PKCI_related"/>
    <property type="match status" value="1"/>
</dbReference>
<dbReference type="InterPro" id="IPR036265">
    <property type="entry name" value="HIT-like_sf"/>
</dbReference>
<organism evidence="5 6">
    <name type="scientific">Babesia microti (strain RI)</name>
    <dbReference type="NCBI Taxonomy" id="1133968"/>
    <lineage>
        <taxon>Eukaryota</taxon>
        <taxon>Sar</taxon>
        <taxon>Alveolata</taxon>
        <taxon>Apicomplexa</taxon>
        <taxon>Aconoidasida</taxon>
        <taxon>Piroplasmida</taxon>
        <taxon>Babesiidae</taxon>
        <taxon>Babesia</taxon>
    </lineage>
</organism>
<sequence>MPKYIHRMSTSNLKSCYIDPDEKLIEERGIDSTNTSIFGKILDGSIPCNKVYEDDKVLAFHDISPQAPVHILIIPKIRDGLTRLEKAEERHREILGHMMCKAAEIARNEQLGDFRLVVNNGPRAFQSVYHLHIHILAKRDFTWPPG</sequence>
<dbReference type="Gene3D" id="3.30.428.10">
    <property type="entry name" value="HIT-like"/>
    <property type="match status" value="1"/>
</dbReference>
<keyword evidence="6" id="KW-1185">Reference proteome</keyword>
<feature type="domain" description="HIT" evidence="4">
    <location>
        <begin position="37"/>
        <end position="146"/>
    </location>
</feature>
<evidence type="ECO:0000256" key="1">
    <source>
        <dbReference type="PIRSR" id="PIRSR601310-1"/>
    </source>
</evidence>
<dbReference type="Proteomes" id="UP000002899">
    <property type="component" value="Chromosome II"/>
</dbReference>
<dbReference type="PROSITE" id="PS51084">
    <property type="entry name" value="HIT_2"/>
    <property type="match status" value="1"/>
</dbReference>
<evidence type="ECO:0000256" key="3">
    <source>
        <dbReference type="PROSITE-ProRule" id="PRU00464"/>
    </source>
</evidence>
<dbReference type="AlphaFoldDB" id="A0A1R4AAI3"/>
<dbReference type="VEuPathDB" id="PiroplasmaDB:BMR1_02g02620"/>
<dbReference type="GeneID" id="24424307"/>
<dbReference type="EMBL" id="FO082872">
    <property type="protein sequence ID" value="SJK86019.1"/>
    <property type="molecule type" value="Genomic_DNA"/>
</dbReference>
<dbReference type="InterPro" id="IPR011146">
    <property type="entry name" value="HIT-like"/>
</dbReference>
<gene>
    <name evidence="5" type="ORF">BMR1_02g02620</name>
</gene>
<name>A0A1R4AAI3_BABMR</name>
<proteinExistence type="predicted"/>
<dbReference type="PROSITE" id="PS00892">
    <property type="entry name" value="HIT_1"/>
    <property type="match status" value="1"/>
</dbReference>
<dbReference type="GO" id="GO:0003824">
    <property type="term" value="F:catalytic activity"/>
    <property type="evidence" value="ECO:0007669"/>
    <property type="project" value="InterPro"/>
</dbReference>
<dbReference type="KEGG" id="bmic:BMR1_02g02620"/>
<dbReference type="PANTHER" id="PTHR23089">
    <property type="entry name" value="HISTIDINE TRIAD HIT PROTEIN"/>
    <property type="match status" value="1"/>
</dbReference>
<feature type="short sequence motif" description="Histidine triad motif" evidence="2 3">
    <location>
        <begin position="130"/>
        <end position="134"/>
    </location>
</feature>
<dbReference type="RefSeq" id="XP_021338217.1">
    <property type="nucleotide sequence ID" value="XM_021481593.1"/>
</dbReference>
<dbReference type="SUPFAM" id="SSF54197">
    <property type="entry name" value="HIT-like"/>
    <property type="match status" value="1"/>
</dbReference>
<dbReference type="Pfam" id="PF01230">
    <property type="entry name" value="HIT"/>
    <property type="match status" value="1"/>
</dbReference>
<dbReference type="PRINTS" id="PR00332">
    <property type="entry name" value="HISTRIAD"/>
</dbReference>
<reference evidence="5 6" key="3">
    <citation type="journal article" date="2016" name="Sci. Rep.">
        <title>Genome-wide diversity and gene expression profiling of Babesia microti isolates identify polymorphic genes that mediate host-pathogen interactions.</title>
        <authorList>
            <person name="Silva J.C."/>
            <person name="Cornillot E."/>
            <person name="McCracken C."/>
            <person name="Usmani-Brown S."/>
            <person name="Dwivedi A."/>
            <person name="Ifeonu O.O."/>
            <person name="Crabtree J."/>
            <person name="Gotia H.T."/>
            <person name="Virji A.Z."/>
            <person name="Reynes C."/>
            <person name="Colinge J."/>
            <person name="Kumar V."/>
            <person name="Lawres L."/>
            <person name="Pazzi J.E."/>
            <person name="Pablo J.V."/>
            <person name="Hung C."/>
            <person name="Brancato J."/>
            <person name="Kumari P."/>
            <person name="Orvis J."/>
            <person name="Tretina K."/>
            <person name="Chibucos M."/>
            <person name="Ott S."/>
            <person name="Sadzewicz L."/>
            <person name="Sengamalay N."/>
            <person name="Shetty A.C."/>
            <person name="Su Q."/>
            <person name="Tallon L."/>
            <person name="Fraser C.M."/>
            <person name="Frutos R."/>
            <person name="Molina D.M."/>
            <person name="Krause P.J."/>
            <person name="Ben Mamoun C."/>
        </authorList>
    </citation>
    <scope>NUCLEOTIDE SEQUENCE [LARGE SCALE GENOMIC DNA]</scope>
    <source>
        <strain evidence="5 6">RI</strain>
    </source>
</reference>